<reference evidence="2" key="1">
    <citation type="submission" date="2016-06" db="EMBL/GenBank/DDBJ databases">
        <title>Parallel loss of symbiosis genes in relatives of nitrogen-fixing non-legume Parasponia.</title>
        <authorList>
            <person name="Van Velzen R."/>
            <person name="Holmer R."/>
            <person name="Bu F."/>
            <person name="Rutten L."/>
            <person name="Van Zeijl A."/>
            <person name="Liu W."/>
            <person name="Santuari L."/>
            <person name="Cao Q."/>
            <person name="Sharma T."/>
            <person name="Shen D."/>
            <person name="Roswanjaya Y."/>
            <person name="Wardhani T."/>
            <person name="Kalhor M.S."/>
            <person name="Jansen J."/>
            <person name="Van den Hoogen J."/>
            <person name="Gungor B."/>
            <person name="Hartog M."/>
            <person name="Hontelez J."/>
            <person name="Verver J."/>
            <person name="Yang W.-C."/>
            <person name="Schijlen E."/>
            <person name="Repin R."/>
            <person name="Schilthuizen M."/>
            <person name="Schranz E."/>
            <person name="Heidstra R."/>
            <person name="Miyata K."/>
            <person name="Fedorova E."/>
            <person name="Kohlen W."/>
            <person name="Bisseling T."/>
            <person name="Smit S."/>
            <person name="Geurts R."/>
        </authorList>
    </citation>
    <scope>NUCLEOTIDE SEQUENCE [LARGE SCALE GENOMIC DNA]</scope>
    <source>
        <strain evidence="2">cv. WU1-14</strain>
    </source>
</reference>
<accession>A0A2P5A798</accession>
<evidence type="ECO:0000313" key="1">
    <source>
        <dbReference type="EMBL" id="PON32406.1"/>
    </source>
</evidence>
<sequence>MVNEVFGHKDLFYFHSKNFSPIMAGGSSFVKSSSKIDVVGGFNETLMVANLSSSSVAILLSNSHIRGTRVPELGQRKSNRAGPSYAQIFKLLLICGS</sequence>
<dbReference type="EMBL" id="JXTB01000820">
    <property type="protein sequence ID" value="PON32406.1"/>
    <property type="molecule type" value="Genomic_DNA"/>
</dbReference>
<proteinExistence type="predicted"/>
<gene>
    <name evidence="1" type="ORF">PanWU01x14_361560</name>
</gene>
<dbReference type="AlphaFoldDB" id="A0A2P5A798"/>
<dbReference type="Proteomes" id="UP000237105">
    <property type="component" value="Unassembled WGS sequence"/>
</dbReference>
<protein>
    <submittedName>
        <fullName evidence="1">Uncharacterized protein</fullName>
    </submittedName>
</protein>
<name>A0A2P5A798_PARAD</name>
<organism evidence="1 2">
    <name type="scientific">Parasponia andersonii</name>
    <name type="common">Sponia andersonii</name>
    <dbReference type="NCBI Taxonomy" id="3476"/>
    <lineage>
        <taxon>Eukaryota</taxon>
        <taxon>Viridiplantae</taxon>
        <taxon>Streptophyta</taxon>
        <taxon>Embryophyta</taxon>
        <taxon>Tracheophyta</taxon>
        <taxon>Spermatophyta</taxon>
        <taxon>Magnoliopsida</taxon>
        <taxon>eudicotyledons</taxon>
        <taxon>Gunneridae</taxon>
        <taxon>Pentapetalae</taxon>
        <taxon>rosids</taxon>
        <taxon>fabids</taxon>
        <taxon>Rosales</taxon>
        <taxon>Cannabaceae</taxon>
        <taxon>Parasponia</taxon>
    </lineage>
</organism>
<comment type="caution">
    <text evidence="1">The sequence shown here is derived from an EMBL/GenBank/DDBJ whole genome shotgun (WGS) entry which is preliminary data.</text>
</comment>
<evidence type="ECO:0000313" key="2">
    <source>
        <dbReference type="Proteomes" id="UP000237105"/>
    </source>
</evidence>
<keyword evidence="2" id="KW-1185">Reference proteome</keyword>